<accession>A0A9P5TLI9</accession>
<protein>
    <submittedName>
        <fullName evidence="2">Uncharacterized protein</fullName>
    </submittedName>
</protein>
<comment type="caution">
    <text evidence="2">The sequence shown here is derived from an EMBL/GenBank/DDBJ whole genome shotgun (WGS) entry which is preliminary data.</text>
</comment>
<feature type="compositionally biased region" description="Pro residues" evidence="1">
    <location>
        <begin position="20"/>
        <end position="31"/>
    </location>
</feature>
<evidence type="ECO:0000313" key="3">
    <source>
        <dbReference type="Proteomes" id="UP000724874"/>
    </source>
</evidence>
<feature type="region of interest" description="Disordered" evidence="1">
    <location>
        <begin position="70"/>
        <end position="272"/>
    </location>
</feature>
<organism evidence="2 3">
    <name type="scientific">Gymnopilus junonius</name>
    <name type="common">Spectacular rustgill mushroom</name>
    <name type="synonym">Gymnopilus spectabilis subsp. junonius</name>
    <dbReference type="NCBI Taxonomy" id="109634"/>
    <lineage>
        <taxon>Eukaryota</taxon>
        <taxon>Fungi</taxon>
        <taxon>Dikarya</taxon>
        <taxon>Basidiomycota</taxon>
        <taxon>Agaricomycotina</taxon>
        <taxon>Agaricomycetes</taxon>
        <taxon>Agaricomycetidae</taxon>
        <taxon>Agaricales</taxon>
        <taxon>Agaricineae</taxon>
        <taxon>Hymenogastraceae</taxon>
        <taxon>Gymnopilus</taxon>
    </lineage>
</organism>
<feature type="compositionally biased region" description="Low complexity" evidence="1">
    <location>
        <begin position="236"/>
        <end position="246"/>
    </location>
</feature>
<dbReference type="OrthoDB" id="3071735at2759"/>
<feature type="region of interest" description="Disordered" evidence="1">
    <location>
        <begin position="397"/>
        <end position="416"/>
    </location>
</feature>
<proteinExistence type="predicted"/>
<feature type="compositionally biased region" description="Polar residues" evidence="1">
    <location>
        <begin position="86"/>
        <end position="95"/>
    </location>
</feature>
<feature type="compositionally biased region" description="Low complexity" evidence="1">
    <location>
        <begin position="499"/>
        <end position="511"/>
    </location>
</feature>
<feature type="compositionally biased region" description="Low complexity" evidence="1">
    <location>
        <begin position="186"/>
        <end position="228"/>
    </location>
</feature>
<dbReference type="EMBL" id="JADNYJ010000055">
    <property type="protein sequence ID" value="KAF8898165.1"/>
    <property type="molecule type" value="Genomic_DNA"/>
</dbReference>
<keyword evidence="3" id="KW-1185">Reference proteome</keyword>
<dbReference type="AlphaFoldDB" id="A0A9P5TLI9"/>
<feature type="region of interest" description="Disordered" evidence="1">
    <location>
        <begin position="528"/>
        <end position="612"/>
    </location>
</feature>
<feature type="compositionally biased region" description="Low complexity" evidence="1">
    <location>
        <begin position="530"/>
        <end position="553"/>
    </location>
</feature>
<reference evidence="2" key="1">
    <citation type="submission" date="2020-11" db="EMBL/GenBank/DDBJ databases">
        <authorList>
            <consortium name="DOE Joint Genome Institute"/>
            <person name="Ahrendt S."/>
            <person name="Riley R."/>
            <person name="Andreopoulos W."/>
            <person name="LaButti K."/>
            <person name="Pangilinan J."/>
            <person name="Ruiz-duenas F.J."/>
            <person name="Barrasa J.M."/>
            <person name="Sanchez-Garcia M."/>
            <person name="Camarero S."/>
            <person name="Miyauchi S."/>
            <person name="Serrano A."/>
            <person name="Linde D."/>
            <person name="Babiker R."/>
            <person name="Drula E."/>
            <person name="Ayuso-Fernandez I."/>
            <person name="Pacheco R."/>
            <person name="Padilla G."/>
            <person name="Ferreira P."/>
            <person name="Barriuso J."/>
            <person name="Kellner H."/>
            <person name="Castanera R."/>
            <person name="Alfaro M."/>
            <person name="Ramirez L."/>
            <person name="Pisabarro A.G."/>
            <person name="Kuo A."/>
            <person name="Tritt A."/>
            <person name="Lipzen A."/>
            <person name="He G."/>
            <person name="Yan M."/>
            <person name="Ng V."/>
            <person name="Cullen D."/>
            <person name="Martin F."/>
            <person name="Rosso M.-N."/>
            <person name="Henrissat B."/>
            <person name="Hibbett D."/>
            <person name="Martinez A.T."/>
            <person name="Grigoriev I.V."/>
        </authorList>
    </citation>
    <scope>NUCLEOTIDE SEQUENCE</scope>
    <source>
        <strain evidence="2">AH 44721</strain>
    </source>
</reference>
<evidence type="ECO:0000313" key="2">
    <source>
        <dbReference type="EMBL" id="KAF8898165.1"/>
    </source>
</evidence>
<evidence type="ECO:0000256" key="1">
    <source>
        <dbReference type="SAM" id="MobiDB-lite"/>
    </source>
</evidence>
<feature type="compositionally biased region" description="Low complexity" evidence="1">
    <location>
        <begin position="562"/>
        <end position="580"/>
    </location>
</feature>
<feature type="region of interest" description="Disordered" evidence="1">
    <location>
        <begin position="431"/>
        <end position="511"/>
    </location>
</feature>
<gene>
    <name evidence="2" type="ORF">CPB84DRAFT_1847897</name>
</gene>
<feature type="compositionally biased region" description="Low complexity" evidence="1">
    <location>
        <begin position="431"/>
        <end position="490"/>
    </location>
</feature>
<feature type="compositionally biased region" description="Polar residues" evidence="1">
    <location>
        <begin position="165"/>
        <end position="185"/>
    </location>
</feature>
<feature type="compositionally biased region" description="Polar residues" evidence="1">
    <location>
        <begin position="1"/>
        <end position="19"/>
    </location>
</feature>
<dbReference type="Proteomes" id="UP000724874">
    <property type="component" value="Unassembled WGS sequence"/>
</dbReference>
<name>A0A9P5TLI9_GYMJU</name>
<feature type="region of interest" description="Disordered" evidence="1">
    <location>
        <begin position="1"/>
        <end position="32"/>
    </location>
</feature>
<sequence>MSTMNFTPYPTTEMPQASVPSPPPLAIPNPPQHKMTRAQELFASAASATAAPMIPTNNIQSFYTAPNPALQSAVSPRSPYPPPSGGNRTLPGTPSGQPPNIGHASPIPQHGPYSPHRTQSSQPIRPQRDFHRAQTYAPGQGGFNVSVPQNNGPRNLITRAAPPSELSNLNIPTLALQTNGSGSPNLSMSARPSLSPASLSGQSSGTTPSPPASSILFSSPPSSVGTPMSSPPTSPPTFMTSPSISPQVAPRHTTSSAMIPPPPRSTTMNNNTNNAGLVAVGAMFKLANGIFSATTGSSSGILSTVGNFVTNPTIFGTLTSALTKKNTGVSDADLQAVMQARPGANYQGVINTLMQQQLTYQQQSAAYMQAHPGMAPPRPSVDYQALITEVQRLQQVSQHQQQAQTHPQLQQHQLQQLAHQQQANQWAQQQQQVQHFVPQPQQQSSYFAPQQQQAQPFTPQQQSQTQQVYNHSQQPQHLAQQQATQMTQQQNPVIHQHQHQASPQQQQQNDQNHYAQAFHTMQHLYHEMTEQPQQPPHQQQQEEQPQQQQPQQPSEMDTNNNSSYSFDGDSGSGQQQQQQSPMTDIFGNLNSTLGGGNVSGQTPPPPFDALSLYTGDPNGEYGSGGGDGLISALNQTFGNSDGGQTDGSGMVALLTGVNQALNPLDNFGQGVLILGSGTTIIVGNSAEGVGE</sequence>